<proteinExistence type="predicted"/>
<sequence>MYSLEERQVHNWMKKGQAAHGTQRFPHLYARVRGRKCAKEKQSSSDKGVLGALLDSLSKLSNHYCRANASKLYFEPCFKSKSEAYAFYKESCVEKKQKLPSVMLFDDTFYQKNISIFSPKKDCCYTCVAHKKGNVTDEVWKEHVALKNKACDTRSVDRTTARMLLVSIRKISGLCYSF</sequence>
<keyword evidence="2" id="KW-1185">Reference proteome</keyword>
<name>A0AA88H895_ARTSF</name>
<gene>
    <name evidence="1" type="ORF">QYM36_014687</name>
</gene>
<reference evidence="1" key="1">
    <citation type="submission" date="2023-07" db="EMBL/GenBank/DDBJ databases">
        <title>Chromosome-level genome assembly of Artemia franciscana.</title>
        <authorList>
            <person name="Jo E."/>
        </authorList>
    </citation>
    <scope>NUCLEOTIDE SEQUENCE</scope>
    <source>
        <tissue evidence="1">Whole body</tissue>
    </source>
</reference>
<dbReference type="AlphaFoldDB" id="A0AA88H895"/>
<comment type="caution">
    <text evidence="1">The sequence shown here is derived from an EMBL/GenBank/DDBJ whole genome shotgun (WGS) entry which is preliminary data.</text>
</comment>
<evidence type="ECO:0000313" key="2">
    <source>
        <dbReference type="Proteomes" id="UP001187531"/>
    </source>
</evidence>
<accession>A0AA88H895</accession>
<evidence type="ECO:0000313" key="1">
    <source>
        <dbReference type="EMBL" id="KAK2706733.1"/>
    </source>
</evidence>
<dbReference type="Proteomes" id="UP001187531">
    <property type="component" value="Unassembled WGS sequence"/>
</dbReference>
<organism evidence="1 2">
    <name type="scientific">Artemia franciscana</name>
    <name type="common">Brine shrimp</name>
    <name type="synonym">Artemia sanfranciscana</name>
    <dbReference type="NCBI Taxonomy" id="6661"/>
    <lineage>
        <taxon>Eukaryota</taxon>
        <taxon>Metazoa</taxon>
        <taxon>Ecdysozoa</taxon>
        <taxon>Arthropoda</taxon>
        <taxon>Crustacea</taxon>
        <taxon>Branchiopoda</taxon>
        <taxon>Anostraca</taxon>
        <taxon>Artemiidae</taxon>
        <taxon>Artemia</taxon>
    </lineage>
</organism>
<protein>
    <submittedName>
        <fullName evidence="1">Uncharacterized protein</fullName>
    </submittedName>
</protein>
<dbReference type="EMBL" id="JAVRJZ010000019">
    <property type="protein sequence ID" value="KAK2706733.1"/>
    <property type="molecule type" value="Genomic_DNA"/>
</dbReference>